<keyword evidence="3" id="KW-1185">Reference proteome</keyword>
<evidence type="ECO:0000313" key="2">
    <source>
        <dbReference type="EnsemblMetazoa" id="CLYHEMP022584.1"/>
    </source>
</evidence>
<name>A0A7M5XHX3_9CNID</name>
<dbReference type="AlphaFoldDB" id="A0A7M5XHX3"/>
<accession>A0A7M5XHX3</accession>
<feature type="transmembrane region" description="Helical" evidence="1">
    <location>
        <begin position="87"/>
        <end position="109"/>
    </location>
</feature>
<keyword evidence="1" id="KW-0472">Membrane</keyword>
<organism evidence="2 3">
    <name type="scientific">Clytia hemisphaerica</name>
    <dbReference type="NCBI Taxonomy" id="252671"/>
    <lineage>
        <taxon>Eukaryota</taxon>
        <taxon>Metazoa</taxon>
        <taxon>Cnidaria</taxon>
        <taxon>Hydrozoa</taxon>
        <taxon>Hydroidolina</taxon>
        <taxon>Leptothecata</taxon>
        <taxon>Obeliida</taxon>
        <taxon>Clytiidae</taxon>
        <taxon>Clytia</taxon>
    </lineage>
</organism>
<protein>
    <submittedName>
        <fullName evidence="2">Uncharacterized protein</fullName>
    </submittedName>
</protein>
<proteinExistence type="predicted"/>
<dbReference type="EnsemblMetazoa" id="CLYHEMT022584.1">
    <property type="protein sequence ID" value="CLYHEMP022584.1"/>
    <property type="gene ID" value="CLYHEMG022584"/>
</dbReference>
<feature type="transmembrane region" description="Helical" evidence="1">
    <location>
        <begin position="121"/>
        <end position="141"/>
    </location>
</feature>
<keyword evidence="1" id="KW-0812">Transmembrane</keyword>
<evidence type="ECO:0000313" key="3">
    <source>
        <dbReference type="Proteomes" id="UP000594262"/>
    </source>
</evidence>
<dbReference type="Proteomes" id="UP000594262">
    <property type="component" value="Unplaced"/>
</dbReference>
<reference evidence="2" key="1">
    <citation type="submission" date="2021-01" db="UniProtKB">
        <authorList>
            <consortium name="EnsemblMetazoa"/>
        </authorList>
    </citation>
    <scope>IDENTIFICATION</scope>
</reference>
<evidence type="ECO:0000256" key="1">
    <source>
        <dbReference type="SAM" id="Phobius"/>
    </source>
</evidence>
<sequence length="224" mass="25208">MALVNPRQSFLPSSMDRCLESDDMWGDIQKPLFTDCKNRGFDFTGKYFTMYFSPCDGYIDRRKGIHSKSTRRRASHQNNKMASTRTLLLLTVTLSAIILTPVVHSWSYIPCTSENNGKVTMVSGCFIFYCLNGSPISWFGMGAQPLNGQSLCEANFVVNHGDAEMSCYNGGQEYTNGQVISYEGCREACLNSTVIQINPNDQSCQGMKRKRGVAMRLNNKFHRN</sequence>
<keyword evidence="1" id="KW-1133">Transmembrane helix</keyword>